<organism evidence="13 14">
    <name type="scientific">Acrobeloides nanus</name>
    <dbReference type="NCBI Taxonomy" id="290746"/>
    <lineage>
        <taxon>Eukaryota</taxon>
        <taxon>Metazoa</taxon>
        <taxon>Ecdysozoa</taxon>
        <taxon>Nematoda</taxon>
        <taxon>Chromadorea</taxon>
        <taxon>Rhabditida</taxon>
        <taxon>Tylenchina</taxon>
        <taxon>Cephalobomorpha</taxon>
        <taxon>Cephaloboidea</taxon>
        <taxon>Cephalobidae</taxon>
        <taxon>Acrobeloides</taxon>
    </lineage>
</organism>
<evidence type="ECO:0000256" key="10">
    <source>
        <dbReference type="ARBA" id="ARBA00051243"/>
    </source>
</evidence>
<dbReference type="InterPro" id="IPR017441">
    <property type="entry name" value="Protein_kinase_ATP_BS"/>
</dbReference>
<dbReference type="GO" id="GO:0004714">
    <property type="term" value="F:transmembrane receptor protein tyrosine kinase activity"/>
    <property type="evidence" value="ECO:0007669"/>
    <property type="project" value="UniProtKB-EC"/>
</dbReference>
<keyword evidence="4" id="KW-0808">Transferase</keyword>
<proteinExistence type="predicted"/>
<dbReference type="InterPro" id="IPR001245">
    <property type="entry name" value="Ser-Thr/Tyr_kinase_cat_dom"/>
</dbReference>
<reference evidence="14" key="1">
    <citation type="submission" date="2022-11" db="UniProtKB">
        <authorList>
            <consortium name="WormBaseParasite"/>
        </authorList>
    </citation>
    <scope>IDENTIFICATION</scope>
</reference>
<dbReference type="PROSITE" id="PS00107">
    <property type="entry name" value="PROTEIN_KINASE_ATP"/>
    <property type="match status" value="1"/>
</dbReference>
<dbReference type="AlphaFoldDB" id="A0A914DEX7"/>
<dbReference type="GO" id="GO:0061564">
    <property type="term" value="P:axon development"/>
    <property type="evidence" value="ECO:0007669"/>
    <property type="project" value="UniProtKB-ARBA"/>
</dbReference>
<dbReference type="SUPFAM" id="SSF56112">
    <property type="entry name" value="Protein kinase-like (PK-like)"/>
    <property type="match status" value="1"/>
</dbReference>
<dbReference type="FunFam" id="1.10.510.10:FF:001512">
    <property type="entry name" value="Receptor tyrosine-protein kinase erbB-2"/>
    <property type="match status" value="1"/>
</dbReference>
<keyword evidence="8" id="KW-0472">Membrane</keyword>
<dbReference type="GO" id="GO:0005886">
    <property type="term" value="C:plasma membrane"/>
    <property type="evidence" value="ECO:0007669"/>
    <property type="project" value="TreeGrafter"/>
</dbReference>
<name>A0A914DEX7_9BILA</name>
<dbReference type="GO" id="GO:0012505">
    <property type="term" value="C:endomembrane system"/>
    <property type="evidence" value="ECO:0007669"/>
    <property type="project" value="UniProtKB-SubCell"/>
</dbReference>
<keyword evidence="5 11" id="KW-0547">Nucleotide-binding</keyword>
<dbReference type="InterPro" id="IPR020635">
    <property type="entry name" value="Tyr_kinase_cat_dom"/>
</dbReference>
<dbReference type="CDD" id="cd00192">
    <property type="entry name" value="PTKc"/>
    <property type="match status" value="1"/>
</dbReference>
<evidence type="ECO:0000256" key="11">
    <source>
        <dbReference type="PROSITE-ProRule" id="PRU10141"/>
    </source>
</evidence>
<dbReference type="InterPro" id="IPR008266">
    <property type="entry name" value="Tyr_kinase_AS"/>
</dbReference>
<dbReference type="EC" id="2.7.10.1" evidence="3"/>
<dbReference type="Pfam" id="PF07714">
    <property type="entry name" value="PK_Tyr_Ser-Thr"/>
    <property type="match status" value="1"/>
</dbReference>
<dbReference type="GO" id="GO:0007169">
    <property type="term" value="P:cell surface receptor protein tyrosine kinase signaling pathway"/>
    <property type="evidence" value="ECO:0007669"/>
    <property type="project" value="TreeGrafter"/>
</dbReference>
<dbReference type="PRINTS" id="PR00109">
    <property type="entry name" value="TYRKINASE"/>
</dbReference>
<comment type="catalytic activity">
    <reaction evidence="10">
        <text>L-tyrosyl-[protein] + ATP = O-phospho-L-tyrosyl-[protein] + ADP + H(+)</text>
        <dbReference type="Rhea" id="RHEA:10596"/>
        <dbReference type="Rhea" id="RHEA-COMP:10136"/>
        <dbReference type="Rhea" id="RHEA-COMP:20101"/>
        <dbReference type="ChEBI" id="CHEBI:15378"/>
        <dbReference type="ChEBI" id="CHEBI:30616"/>
        <dbReference type="ChEBI" id="CHEBI:46858"/>
        <dbReference type="ChEBI" id="CHEBI:61978"/>
        <dbReference type="ChEBI" id="CHEBI:456216"/>
        <dbReference type="EC" id="2.7.10.1"/>
    </reaction>
</comment>
<dbReference type="Gene3D" id="1.10.510.10">
    <property type="entry name" value="Transferase(Phosphotransferase) domain 1"/>
    <property type="match status" value="1"/>
</dbReference>
<evidence type="ECO:0000256" key="7">
    <source>
        <dbReference type="ARBA" id="ARBA00022840"/>
    </source>
</evidence>
<sequence length="387" mass="45130">MATRPDRIHENSHNYIPTFNNSVDRQQSKIIDPNHLIRLRKLGQGFSSVVQLMSYQPPGHNEIQVAVKNIHNMRFETEDSLREMNLISECEHKNIVKFIGYFTDDFHGNFHLVTEFMPGGDLHSYLCNESNRPSIQDFFSYILQIADGMEYLTHKHLIHRDLAARNCLLDISTTIVKITDFGLSRKCNFEYEYISPPTTLQRQVSLPIRWTAIEVLHDPTIFSDKSDVWSYGVVIWEIFTCGEQPYGGKSQEEIKTYLFEGQRLEQPANMPNDLYRITRRCWEELPRNRPKFGALKAEINLVFEELITQNSDDFDIKYERPTSIVFEINEEPIPESQIPENSTIRIENNKARPTSIVFKINEEPIPENSTIQIENNNAQLSVKFRSR</sequence>
<dbReference type="SMART" id="SM00219">
    <property type="entry name" value="TyrKc"/>
    <property type="match status" value="1"/>
</dbReference>
<dbReference type="GO" id="GO:0048680">
    <property type="term" value="P:positive regulation of axon regeneration"/>
    <property type="evidence" value="ECO:0007669"/>
    <property type="project" value="UniProtKB-ARBA"/>
</dbReference>
<feature type="binding site" evidence="11">
    <location>
        <position position="68"/>
    </location>
    <ligand>
        <name>ATP</name>
        <dbReference type="ChEBI" id="CHEBI:30616"/>
    </ligand>
</feature>
<evidence type="ECO:0000256" key="9">
    <source>
        <dbReference type="ARBA" id="ARBA00023137"/>
    </source>
</evidence>
<keyword evidence="9" id="KW-0829">Tyrosine-protein kinase</keyword>
<feature type="domain" description="Protein kinase" evidence="12">
    <location>
        <begin position="36"/>
        <end position="303"/>
    </location>
</feature>
<evidence type="ECO:0000313" key="14">
    <source>
        <dbReference type="WBParaSite" id="ACRNAN_scaffold2531.g29632.t1"/>
    </source>
</evidence>
<keyword evidence="6" id="KW-0418">Kinase</keyword>
<accession>A0A914DEX7</accession>
<evidence type="ECO:0000256" key="5">
    <source>
        <dbReference type="ARBA" id="ARBA00022741"/>
    </source>
</evidence>
<dbReference type="PROSITE" id="PS50011">
    <property type="entry name" value="PROTEIN_KINASE_DOM"/>
    <property type="match status" value="1"/>
</dbReference>
<evidence type="ECO:0000256" key="6">
    <source>
        <dbReference type="ARBA" id="ARBA00022777"/>
    </source>
</evidence>
<dbReference type="InterPro" id="IPR000719">
    <property type="entry name" value="Prot_kinase_dom"/>
</dbReference>
<evidence type="ECO:0000256" key="8">
    <source>
        <dbReference type="ARBA" id="ARBA00023136"/>
    </source>
</evidence>
<evidence type="ECO:0000256" key="4">
    <source>
        <dbReference type="ARBA" id="ARBA00022679"/>
    </source>
</evidence>
<evidence type="ECO:0000256" key="3">
    <source>
        <dbReference type="ARBA" id="ARBA00011902"/>
    </source>
</evidence>
<evidence type="ECO:0000256" key="1">
    <source>
        <dbReference type="ARBA" id="ARBA00004167"/>
    </source>
</evidence>
<dbReference type="PROSITE" id="PS00109">
    <property type="entry name" value="PROTEIN_KINASE_TYR"/>
    <property type="match status" value="1"/>
</dbReference>
<dbReference type="PANTHER" id="PTHR24416">
    <property type="entry name" value="TYROSINE-PROTEIN KINASE RECEPTOR"/>
    <property type="match status" value="1"/>
</dbReference>
<dbReference type="WBParaSite" id="ACRNAN_scaffold2531.g29632.t1">
    <property type="protein sequence ID" value="ACRNAN_scaffold2531.g29632.t1"/>
    <property type="gene ID" value="ACRNAN_scaffold2531.g29632"/>
</dbReference>
<dbReference type="InterPro" id="IPR050122">
    <property type="entry name" value="RTK"/>
</dbReference>
<dbReference type="GO" id="GO:0005524">
    <property type="term" value="F:ATP binding"/>
    <property type="evidence" value="ECO:0007669"/>
    <property type="project" value="UniProtKB-UniRule"/>
</dbReference>
<evidence type="ECO:0000313" key="13">
    <source>
        <dbReference type="Proteomes" id="UP000887540"/>
    </source>
</evidence>
<keyword evidence="7 11" id="KW-0067">ATP-binding</keyword>
<evidence type="ECO:0000259" key="12">
    <source>
        <dbReference type="PROSITE" id="PS50011"/>
    </source>
</evidence>
<comment type="subcellular location">
    <subcellularLocation>
        <location evidence="2">Endomembrane system</location>
    </subcellularLocation>
    <subcellularLocation>
        <location evidence="1">Membrane</location>
        <topology evidence="1">Single-pass membrane protein</topology>
    </subcellularLocation>
</comment>
<keyword evidence="13" id="KW-1185">Reference proteome</keyword>
<evidence type="ECO:0000256" key="2">
    <source>
        <dbReference type="ARBA" id="ARBA00004308"/>
    </source>
</evidence>
<dbReference type="PANTHER" id="PTHR24416:SF611">
    <property type="entry name" value="TYROSINE-PROTEIN KINASE TRANSMEMBRANE RECEPTOR ROR"/>
    <property type="match status" value="1"/>
</dbReference>
<dbReference type="InterPro" id="IPR011009">
    <property type="entry name" value="Kinase-like_dom_sf"/>
</dbReference>
<dbReference type="GO" id="GO:0043235">
    <property type="term" value="C:receptor complex"/>
    <property type="evidence" value="ECO:0007669"/>
    <property type="project" value="TreeGrafter"/>
</dbReference>
<protein>
    <recommendedName>
        <fullName evidence="3">receptor protein-tyrosine kinase</fullName>
        <ecNumber evidence="3">2.7.10.1</ecNumber>
    </recommendedName>
</protein>
<dbReference type="Proteomes" id="UP000887540">
    <property type="component" value="Unplaced"/>
</dbReference>